<reference evidence="1" key="1">
    <citation type="submission" date="2022-06" db="EMBL/GenBank/DDBJ databases">
        <title>Brachyspira pilosicoli from pigs in Switzerland.</title>
        <authorList>
            <person name="Schmitt S."/>
            <person name="Arnold M."/>
            <person name="Rossano A."/>
            <person name="Perreten V."/>
        </authorList>
    </citation>
    <scope>NUCLEOTIDE SEQUENCE</scope>
    <source>
        <strain evidence="1">MEI4028</strain>
    </source>
</reference>
<dbReference type="Proteomes" id="UP001242021">
    <property type="component" value="Chromosome"/>
</dbReference>
<organism evidence="1 2">
    <name type="scientific">Brachyspira pilosicoli</name>
    <name type="common">Serpulina pilosicoli</name>
    <dbReference type="NCBI Taxonomy" id="52584"/>
    <lineage>
        <taxon>Bacteria</taxon>
        <taxon>Pseudomonadati</taxon>
        <taxon>Spirochaetota</taxon>
        <taxon>Spirochaetia</taxon>
        <taxon>Brachyspirales</taxon>
        <taxon>Brachyspiraceae</taxon>
        <taxon>Brachyspira</taxon>
    </lineage>
</organism>
<proteinExistence type="predicted"/>
<accession>A0AAJ6KDK0</accession>
<dbReference type="EMBL" id="CP098754">
    <property type="protein sequence ID" value="WIH94549.1"/>
    <property type="molecule type" value="Genomic_DNA"/>
</dbReference>
<evidence type="ECO:0000313" key="2">
    <source>
        <dbReference type="Proteomes" id="UP001242021"/>
    </source>
</evidence>
<sequence>MDINFDCIKSIIESKVNPFIKIKGFTYKNNEYLNYECIIYNKLVIFQVKEKSNNINKKECIDFCNIMDKDNLTTTMNLYPNLLKNILDDYDKCLIKNNLHGCKFDKDDCFKNIS</sequence>
<dbReference type="RefSeq" id="WP_284602617.1">
    <property type="nucleotide sequence ID" value="NZ_CP098752.1"/>
</dbReference>
<protein>
    <submittedName>
        <fullName evidence="1">Uncharacterized protein</fullName>
    </submittedName>
</protein>
<name>A0AAJ6KDK0_BRAPL</name>
<gene>
    <name evidence="1" type="ORF">NEH99_09650</name>
</gene>
<dbReference type="AlphaFoldDB" id="A0AAJ6KDK0"/>
<evidence type="ECO:0000313" key="1">
    <source>
        <dbReference type="EMBL" id="WIH94549.1"/>
    </source>
</evidence>